<accession>A0A9J6RD52</accession>
<keyword evidence="2" id="KW-0805">Transcription regulation</keyword>
<dbReference type="Proteomes" id="UP001084197">
    <property type="component" value="Unassembled WGS sequence"/>
</dbReference>
<feature type="domain" description="RNA polymerase sigma factor 70 region 4 type 2" evidence="6">
    <location>
        <begin position="106"/>
        <end position="157"/>
    </location>
</feature>
<dbReference type="InterPro" id="IPR014284">
    <property type="entry name" value="RNA_pol_sigma-70_dom"/>
</dbReference>
<protein>
    <submittedName>
        <fullName evidence="7">Sigma-70 family RNA polymerase sigma factor</fullName>
    </submittedName>
</protein>
<keyword evidence="8" id="KW-1185">Reference proteome</keyword>
<dbReference type="SUPFAM" id="SSF88946">
    <property type="entry name" value="Sigma2 domain of RNA polymerase sigma factors"/>
    <property type="match status" value="1"/>
</dbReference>
<evidence type="ECO:0000256" key="4">
    <source>
        <dbReference type="ARBA" id="ARBA00023163"/>
    </source>
</evidence>
<proteinExistence type="inferred from homology"/>
<evidence type="ECO:0000256" key="2">
    <source>
        <dbReference type="ARBA" id="ARBA00023015"/>
    </source>
</evidence>
<evidence type="ECO:0000259" key="5">
    <source>
        <dbReference type="Pfam" id="PF04542"/>
    </source>
</evidence>
<dbReference type="Gene3D" id="1.10.1740.10">
    <property type="match status" value="1"/>
</dbReference>
<comment type="caution">
    <text evidence="7">The sequence shown here is derived from an EMBL/GenBank/DDBJ whole genome shotgun (WGS) entry which is preliminary data.</text>
</comment>
<dbReference type="InterPro" id="IPR036388">
    <property type="entry name" value="WH-like_DNA-bd_sf"/>
</dbReference>
<dbReference type="RefSeq" id="WP_268780201.1">
    <property type="nucleotide sequence ID" value="NZ_JAPRAT010000017.1"/>
</dbReference>
<dbReference type="SUPFAM" id="SSF88659">
    <property type="entry name" value="Sigma3 and sigma4 domains of RNA polymerase sigma factors"/>
    <property type="match status" value="1"/>
</dbReference>
<dbReference type="InterPro" id="IPR013324">
    <property type="entry name" value="RNA_pol_sigma_r3/r4-like"/>
</dbReference>
<dbReference type="Pfam" id="PF08281">
    <property type="entry name" value="Sigma70_r4_2"/>
    <property type="match status" value="1"/>
</dbReference>
<evidence type="ECO:0000259" key="6">
    <source>
        <dbReference type="Pfam" id="PF08281"/>
    </source>
</evidence>
<dbReference type="EMBL" id="JAPRAT010000017">
    <property type="protein sequence ID" value="MCZ0703429.1"/>
    <property type="molecule type" value="Genomic_DNA"/>
</dbReference>
<organism evidence="7 8">
    <name type="scientific">Natronobacillus azotifigens</name>
    <dbReference type="NCBI Taxonomy" id="472978"/>
    <lineage>
        <taxon>Bacteria</taxon>
        <taxon>Bacillati</taxon>
        <taxon>Bacillota</taxon>
        <taxon>Bacilli</taxon>
        <taxon>Bacillales</taxon>
        <taxon>Bacillaceae</taxon>
        <taxon>Natronobacillus</taxon>
    </lineage>
</organism>
<comment type="similarity">
    <text evidence="1">Belongs to the sigma-70 factor family. ECF subfamily.</text>
</comment>
<dbReference type="NCBIfam" id="TIGR02937">
    <property type="entry name" value="sigma70-ECF"/>
    <property type="match status" value="1"/>
</dbReference>
<evidence type="ECO:0000313" key="7">
    <source>
        <dbReference type="EMBL" id="MCZ0703429.1"/>
    </source>
</evidence>
<dbReference type="PANTHER" id="PTHR43133:SF51">
    <property type="entry name" value="RNA POLYMERASE SIGMA FACTOR"/>
    <property type="match status" value="1"/>
</dbReference>
<dbReference type="PANTHER" id="PTHR43133">
    <property type="entry name" value="RNA POLYMERASE ECF-TYPE SIGMA FACTO"/>
    <property type="match status" value="1"/>
</dbReference>
<feature type="domain" description="RNA polymerase sigma-70 region 2" evidence="5">
    <location>
        <begin position="20"/>
        <end position="85"/>
    </location>
</feature>
<dbReference type="Pfam" id="PF04542">
    <property type="entry name" value="Sigma70_r2"/>
    <property type="match status" value="1"/>
</dbReference>
<dbReference type="GO" id="GO:0016987">
    <property type="term" value="F:sigma factor activity"/>
    <property type="evidence" value="ECO:0007669"/>
    <property type="project" value="UniProtKB-KW"/>
</dbReference>
<dbReference type="Gene3D" id="1.10.10.10">
    <property type="entry name" value="Winged helix-like DNA-binding domain superfamily/Winged helix DNA-binding domain"/>
    <property type="match status" value="1"/>
</dbReference>
<reference evidence="7" key="1">
    <citation type="submission" date="2022-11" db="EMBL/GenBank/DDBJ databases">
        <title>WGS of Natronobacillus azotifigens 24KS-1, an anaerobic diazotrophic haloalkaliphile from soda-rich habitats.</title>
        <authorList>
            <person name="Sorokin D.Y."/>
            <person name="Merkel A.Y."/>
        </authorList>
    </citation>
    <scope>NUCLEOTIDE SEQUENCE</scope>
    <source>
        <strain evidence="7">24KS-1</strain>
    </source>
</reference>
<keyword evidence="3" id="KW-0731">Sigma factor</keyword>
<dbReference type="GO" id="GO:0003677">
    <property type="term" value="F:DNA binding"/>
    <property type="evidence" value="ECO:0007669"/>
    <property type="project" value="InterPro"/>
</dbReference>
<dbReference type="InterPro" id="IPR013325">
    <property type="entry name" value="RNA_pol_sigma_r2"/>
</dbReference>
<dbReference type="AlphaFoldDB" id="A0A9J6RD52"/>
<sequence length="169" mass="20260">MGDITKKDFRKDDEAFIQVISEYKIDLYRTALAFLKSKERAVEAIQEVTYRAYTKRKQLRELRFVKTWLIRIMINYCNDVIKKEKHWIDDRSLAKEATYDNTTFIWLEEAIQQLKQDDQALIYLKYFHDMTFSELAEQMNLPISTVKTRLYRALTMLRVDLADEGEVLQ</sequence>
<evidence type="ECO:0000256" key="3">
    <source>
        <dbReference type="ARBA" id="ARBA00023082"/>
    </source>
</evidence>
<evidence type="ECO:0000313" key="8">
    <source>
        <dbReference type="Proteomes" id="UP001084197"/>
    </source>
</evidence>
<name>A0A9J6RD52_9BACI</name>
<dbReference type="CDD" id="cd06171">
    <property type="entry name" value="Sigma70_r4"/>
    <property type="match status" value="1"/>
</dbReference>
<dbReference type="InterPro" id="IPR013249">
    <property type="entry name" value="RNA_pol_sigma70_r4_t2"/>
</dbReference>
<evidence type="ECO:0000256" key="1">
    <source>
        <dbReference type="ARBA" id="ARBA00010641"/>
    </source>
</evidence>
<dbReference type="GO" id="GO:0006352">
    <property type="term" value="P:DNA-templated transcription initiation"/>
    <property type="evidence" value="ECO:0007669"/>
    <property type="project" value="InterPro"/>
</dbReference>
<dbReference type="InterPro" id="IPR039425">
    <property type="entry name" value="RNA_pol_sigma-70-like"/>
</dbReference>
<gene>
    <name evidence="7" type="ORF">OWO01_09390</name>
</gene>
<dbReference type="InterPro" id="IPR007627">
    <property type="entry name" value="RNA_pol_sigma70_r2"/>
</dbReference>
<keyword evidence="4" id="KW-0804">Transcription</keyword>